<evidence type="ECO:0000313" key="5">
    <source>
        <dbReference type="Proteomes" id="UP000054549"/>
    </source>
</evidence>
<keyword evidence="1 3" id="KW-0853">WD repeat</keyword>
<keyword evidence="5" id="KW-1185">Reference proteome</keyword>
<accession>A0A0C2WTS3</accession>
<dbReference type="InterPro" id="IPR001680">
    <property type="entry name" value="WD40_rpt"/>
</dbReference>
<dbReference type="SMART" id="SM00320">
    <property type="entry name" value="WD40"/>
    <property type="match status" value="6"/>
</dbReference>
<dbReference type="InterPro" id="IPR019775">
    <property type="entry name" value="WD40_repeat_CS"/>
</dbReference>
<protein>
    <submittedName>
        <fullName evidence="4">Uncharacterized protein</fullName>
    </submittedName>
</protein>
<dbReference type="Pfam" id="PF00400">
    <property type="entry name" value="WD40"/>
    <property type="match status" value="3"/>
</dbReference>
<dbReference type="EMBL" id="KN818244">
    <property type="protein sequence ID" value="KIL65132.1"/>
    <property type="molecule type" value="Genomic_DNA"/>
</dbReference>
<feature type="repeat" description="WD" evidence="3">
    <location>
        <begin position="271"/>
        <end position="305"/>
    </location>
</feature>
<organism evidence="4 5">
    <name type="scientific">Amanita muscaria (strain Koide BX008)</name>
    <dbReference type="NCBI Taxonomy" id="946122"/>
    <lineage>
        <taxon>Eukaryota</taxon>
        <taxon>Fungi</taxon>
        <taxon>Dikarya</taxon>
        <taxon>Basidiomycota</taxon>
        <taxon>Agaricomycotina</taxon>
        <taxon>Agaricomycetes</taxon>
        <taxon>Agaricomycetidae</taxon>
        <taxon>Agaricales</taxon>
        <taxon>Pluteineae</taxon>
        <taxon>Amanitaceae</taxon>
        <taxon>Amanita</taxon>
    </lineage>
</organism>
<dbReference type="PROSITE" id="PS50082">
    <property type="entry name" value="WD_REPEATS_2"/>
    <property type="match status" value="3"/>
</dbReference>
<dbReference type="AlphaFoldDB" id="A0A0C2WTS3"/>
<evidence type="ECO:0000256" key="1">
    <source>
        <dbReference type="ARBA" id="ARBA00022574"/>
    </source>
</evidence>
<dbReference type="InterPro" id="IPR020472">
    <property type="entry name" value="WD40_PAC1"/>
</dbReference>
<dbReference type="STRING" id="946122.A0A0C2WTS3"/>
<dbReference type="HOGENOM" id="CLU_000288_6_19_1"/>
<dbReference type="InParanoid" id="A0A0C2WTS3"/>
<dbReference type="SUPFAM" id="SSF50978">
    <property type="entry name" value="WD40 repeat-like"/>
    <property type="match status" value="1"/>
</dbReference>
<feature type="repeat" description="WD" evidence="3">
    <location>
        <begin position="314"/>
        <end position="355"/>
    </location>
</feature>
<gene>
    <name evidence="4" type="ORF">M378DRAFT_162391</name>
</gene>
<proteinExistence type="predicted"/>
<sequence>MFTASASVLRIALSPDGRRLAAGSSDGKIRLWDVANSSLQQDIDEFECDNQEYCQLAFSPDGPAGARLAFSSRRGGLELRKAINGEPIKNLNYLSTNHFNLVFSRSGSRLASLVKGKDDKHILTVWNVENGALIGASPRSVGSVLAISADGLLIATGGDGHPLQLWSQNHGTHGSRNHWDTFSYNTPLDLNSRDRISCLAFSHDNVLIIGFADADSVLYDVKKCFIVAKIPKPNPSAASFSPDCTRLGIGYPDGTLNLWDISSFKASRDMSRTKSASVSILALSPDCSRLASGFEDGTVRLWDTECPSQPLAVHKSHLAKVTALAFRLDGGPFASGAADGTIRLWDSNDSDSFQLRASGELTSIAFSGFFLAAATVYETYIWDIEPETRTRNDHFLHLEPGSTLLSFSNPSRDQASRYLASFNRCYNEVRVWDICTNKCIAKFSNIETVENMVFTPDNSQLAGTVRLGDGTEKFCLFDPAKNDLQYLQANEYSRLCPMPRWHGIPVWLQYSDGNYIITGFISEDNNPSSDLKMVAVPKDLVADSCRRTYGSRMFALSCTYGRIILFKSLY</sequence>
<dbReference type="Gene3D" id="2.130.10.10">
    <property type="entry name" value="YVTN repeat-like/Quinoprotein amine dehydrogenase"/>
    <property type="match status" value="3"/>
</dbReference>
<dbReference type="PRINTS" id="PR00320">
    <property type="entry name" value="GPROTEINBRPT"/>
</dbReference>
<dbReference type="InterPro" id="IPR015943">
    <property type="entry name" value="WD40/YVTN_repeat-like_dom_sf"/>
</dbReference>
<dbReference type="PANTHER" id="PTHR19848">
    <property type="entry name" value="WD40 REPEAT PROTEIN"/>
    <property type="match status" value="1"/>
</dbReference>
<dbReference type="SUPFAM" id="SSF50998">
    <property type="entry name" value="Quinoprotein alcohol dehydrogenase-like"/>
    <property type="match status" value="1"/>
</dbReference>
<evidence type="ECO:0000256" key="3">
    <source>
        <dbReference type="PROSITE-ProRule" id="PRU00221"/>
    </source>
</evidence>
<dbReference type="PROSITE" id="PS50294">
    <property type="entry name" value="WD_REPEATS_REGION"/>
    <property type="match status" value="3"/>
</dbReference>
<keyword evidence="2" id="KW-0677">Repeat</keyword>
<dbReference type="Proteomes" id="UP000054549">
    <property type="component" value="Unassembled WGS sequence"/>
</dbReference>
<dbReference type="OrthoDB" id="10251741at2759"/>
<reference evidence="4 5" key="1">
    <citation type="submission" date="2014-04" db="EMBL/GenBank/DDBJ databases">
        <title>Evolutionary Origins and Diversification of the Mycorrhizal Mutualists.</title>
        <authorList>
            <consortium name="DOE Joint Genome Institute"/>
            <consortium name="Mycorrhizal Genomics Consortium"/>
            <person name="Kohler A."/>
            <person name="Kuo A."/>
            <person name="Nagy L.G."/>
            <person name="Floudas D."/>
            <person name="Copeland A."/>
            <person name="Barry K.W."/>
            <person name="Cichocki N."/>
            <person name="Veneault-Fourrey C."/>
            <person name="LaButti K."/>
            <person name="Lindquist E.A."/>
            <person name="Lipzen A."/>
            <person name="Lundell T."/>
            <person name="Morin E."/>
            <person name="Murat C."/>
            <person name="Riley R."/>
            <person name="Ohm R."/>
            <person name="Sun H."/>
            <person name="Tunlid A."/>
            <person name="Henrissat B."/>
            <person name="Grigoriev I.V."/>
            <person name="Hibbett D.S."/>
            <person name="Martin F."/>
        </authorList>
    </citation>
    <scope>NUCLEOTIDE SEQUENCE [LARGE SCALE GENOMIC DNA]</scope>
    <source>
        <strain evidence="4 5">Koide BX008</strain>
    </source>
</reference>
<evidence type="ECO:0000256" key="2">
    <source>
        <dbReference type="ARBA" id="ARBA00022737"/>
    </source>
</evidence>
<dbReference type="InterPro" id="IPR011047">
    <property type="entry name" value="Quinoprotein_ADH-like_sf"/>
</dbReference>
<evidence type="ECO:0000313" key="4">
    <source>
        <dbReference type="EMBL" id="KIL65132.1"/>
    </source>
</evidence>
<dbReference type="InterPro" id="IPR036322">
    <property type="entry name" value="WD40_repeat_dom_sf"/>
</dbReference>
<dbReference type="PANTHER" id="PTHR19848:SF8">
    <property type="entry name" value="F-BOX AND WD REPEAT DOMAIN CONTAINING 7"/>
    <property type="match status" value="1"/>
</dbReference>
<dbReference type="PROSITE" id="PS00678">
    <property type="entry name" value="WD_REPEATS_1"/>
    <property type="match status" value="2"/>
</dbReference>
<name>A0A0C2WTS3_AMAMK</name>
<feature type="repeat" description="WD" evidence="3">
    <location>
        <begin position="1"/>
        <end position="42"/>
    </location>
</feature>